<reference evidence="1 2" key="1">
    <citation type="journal article" date="2019" name="Philos. Trans. R. Soc. Lond., B, Biol. Sci.">
        <title>Ant behaviour and brain gene expression of defending hosts depend on the ecological success of the intruding social parasite.</title>
        <authorList>
            <person name="Kaur R."/>
            <person name="Stoldt M."/>
            <person name="Jongepier E."/>
            <person name="Feldmeyer B."/>
            <person name="Menzel F."/>
            <person name="Bornberg-Bauer E."/>
            <person name="Foitzik S."/>
        </authorList>
    </citation>
    <scope>NUCLEOTIDE SEQUENCE [LARGE SCALE GENOMIC DNA]</scope>
    <source>
        <tissue evidence="1">Whole body</tissue>
    </source>
</reference>
<dbReference type="Proteomes" id="UP000310200">
    <property type="component" value="Unassembled WGS sequence"/>
</dbReference>
<evidence type="ECO:0000313" key="1">
    <source>
        <dbReference type="EMBL" id="TGZ47709.1"/>
    </source>
</evidence>
<organism evidence="1 2">
    <name type="scientific">Temnothorax longispinosus</name>
    <dbReference type="NCBI Taxonomy" id="300112"/>
    <lineage>
        <taxon>Eukaryota</taxon>
        <taxon>Metazoa</taxon>
        <taxon>Ecdysozoa</taxon>
        <taxon>Arthropoda</taxon>
        <taxon>Hexapoda</taxon>
        <taxon>Insecta</taxon>
        <taxon>Pterygota</taxon>
        <taxon>Neoptera</taxon>
        <taxon>Endopterygota</taxon>
        <taxon>Hymenoptera</taxon>
        <taxon>Apocrita</taxon>
        <taxon>Aculeata</taxon>
        <taxon>Formicoidea</taxon>
        <taxon>Formicidae</taxon>
        <taxon>Myrmicinae</taxon>
        <taxon>Temnothorax</taxon>
    </lineage>
</organism>
<dbReference type="EMBL" id="QBLH01002716">
    <property type="protein sequence ID" value="TGZ47709.1"/>
    <property type="molecule type" value="Genomic_DNA"/>
</dbReference>
<name>A0A4S2KIH3_9HYME</name>
<accession>A0A4S2KIH3</accession>
<proteinExistence type="predicted"/>
<keyword evidence="2" id="KW-1185">Reference proteome</keyword>
<dbReference type="AlphaFoldDB" id="A0A4S2KIH3"/>
<sequence length="163" mass="18645">MSKERFRRRVNNLPENRSGHSLVFGIVASRRRGNGVARFRRGEPGKVGARVIRGGGRGRNLMTPHPGVARTLYLAKKDLITRPQDRAWVDRFDFKKGPPSRGANPRSSIHPTEKLRYLPSRVERRRRCRMEKNKRRRRIERTITMSGGREVRAASGKAPGLPT</sequence>
<evidence type="ECO:0000313" key="2">
    <source>
        <dbReference type="Proteomes" id="UP000310200"/>
    </source>
</evidence>
<protein>
    <submittedName>
        <fullName evidence="1">Uncharacterized protein</fullName>
    </submittedName>
</protein>
<gene>
    <name evidence="1" type="ORF">DBV15_06292</name>
</gene>
<comment type="caution">
    <text evidence="1">The sequence shown here is derived from an EMBL/GenBank/DDBJ whole genome shotgun (WGS) entry which is preliminary data.</text>
</comment>